<keyword evidence="4" id="KW-1185">Reference proteome</keyword>
<evidence type="ECO:0000313" key="4">
    <source>
        <dbReference type="Proteomes" id="UP000708208"/>
    </source>
</evidence>
<evidence type="ECO:0000256" key="1">
    <source>
        <dbReference type="SAM" id="MobiDB-lite"/>
    </source>
</evidence>
<feature type="compositionally biased region" description="Basic and acidic residues" evidence="1">
    <location>
        <begin position="177"/>
        <end position="192"/>
    </location>
</feature>
<feature type="region of interest" description="Disordered" evidence="1">
    <location>
        <begin position="159"/>
        <end position="192"/>
    </location>
</feature>
<dbReference type="InterPro" id="IPR027159">
    <property type="entry name" value="CBP80"/>
</dbReference>
<evidence type="ECO:0000259" key="2">
    <source>
        <dbReference type="Pfam" id="PF09090"/>
    </source>
</evidence>
<dbReference type="InterPro" id="IPR015174">
    <property type="entry name" value="MIF4G-like_typ-2"/>
</dbReference>
<dbReference type="Pfam" id="PF09090">
    <property type="entry name" value="MIF4G_like_2"/>
    <property type="match status" value="1"/>
</dbReference>
<feature type="domain" description="MIF4G-like type 2" evidence="2">
    <location>
        <begin position="2"/>
        <end position="259"/>
    </location>
</feature>
<name>A0A8J2JFJ8_9HEXA</name>
<dbReference type="AlphaFoldDB" id="A0A8J2JFJ8"/>
<sequence>MAFREKSPIEEMLIILREVPNPSDGDSESAAHNPLAIEVFSQTLFMLGSKSLTHAHAAISKYQPIFKLILDSEEAQLHVLKAAYHVWKLDTQMMAVAVDMLLKYQVVECAAVANWVFMKEMKSEFTKIYLWEILHLTIRKMNKHVTRLATELSEAREKLRRAEMNSSDSEDNEDGNGNEKEKEAKDVPTEEQVDKMEEKLEAAQADQKNLFLIVFQRFIMILSEHIALCDTDGINFNNTWYRWTIGRLQQVFMQHAEQVAQYSSTLETLLFTQDLDKNILEIFHQFQALRA</sequence>
<dbReference type="GO" id="GO:0003729">
    <property type="term" value="F:mRNA binding"/>
    <property type="evidence" value="ECO:0007669"/>
    <property type="project" value="TreeGrafter"/>
</dbReference>
<evidence type="ECO:0000313" key="3">
    <source>
        <dbReference type="EMBL" id="CAG7717877.1"/>
    </source>
</evidence>
<dbReference type="GO" id="GO:0006406">
    <property type="term" value="P:mRNA export from nucleus"/>
    <property type="evidence" value="ECO:0007669"/>
    <property type="project" value="InterPro"/>
</dbReference>
<dbReference type="OrthoDB" id="10252707at2759"/>
<dbReference type="EMBL" id="CAJVCH010049292">
    <property type="protein sequence ID" value="CAG7717877.1"/>
    <property type="molecule type" value="Genomic_DNA"/>
</dbReference>
<dbReference type="GO" id="GO:0000339">
    <property type="term" value="F:RNA cap binding"/>
    <property type="evidence" value="ECO:0007669"/>
    <property type="project" value="InterPro"/>
</dbReference>
<dbReference type="GO" id="GO:0005634">
    <property type="term" value="C:nucleus"/>
    <property type="evidence" value="ECO:0007669"/>
    <property type="project" value="TreeGrafter"/>
</dbReference>
<dbReference type="Proteomes" id="UP000708208">
    <property type="component" value="Unassembled WGS sequence"/>
</dbReference>
<dbReference type="GO" id="GO:0000184">
    <property type="term" value="P:nuclear-transcribed mRNA catabolic process, nonsense-mediated decay"/>
    <property type="evidence" value="ECO:0007669"/>
    <property type="project" value="TreeGrafter"/>
</dbReference>
<proteinExistence type="predicted"/>
<gene>
    <name evidence="3" type="ORF">AFUS01_LOCUS7311</name>
</gene>
<organism evidence="3 4">
    <name type="scientific">Allacma fusca</name>
    <dbReference type="NCBI Taxonomy" id="39272"/>
    <lineage>
        <taxon>Eukaryota</taxon>
        <taxon>Metazoa</taxon>
        <taxon>Ecdysozoa</taxon>
        <taxon>Arthropoda</taxon>
        <taxon>Hexapoda</taxon>
        <taxon>Collembola</taxon>
        <taxon>Symphypleona</taxon>
        <taxon>Sminthuridae</taxon>
        <taxon>Allacma</taxon>
    </lineage>
</organism>
<dbReference type="PANTHER" id="PTHR12412:SF2">
    <property type="entry name" value="NUCLEAR CAP-BINDING PROTEIN SUBUNIT 1"/>
    <property type="match status" value="1"/>
</dbReference>
<dbReference type="PANTHER" id="PTHR12412">
    <property type="entry name" value="CAP BINDING PROTEIN"/>
    <property type="match status" value="1"/>
</dbReference>
<accession>A0A8J2JFJ8</accession>
<dbReference type="GO" id="GO:0005846">
    <property type="term" value="C:nuclear cap binding complex"/>
    <property type="evidence" value="ECO:0007669"/>
    <property type="project" value="InterPro"/>
</dbReference>
<comment type="caution">
    <text evidence="3">The sequence shown here is derived from an EMBL/GenBank/DDBJ whole genome shotgun (WGS) entry which is preliminary data.</text>
</comment>
<protein>
    <recommendedName>
        <fullName evidence="2">MIF4G-like type 2 domain-containing protein</fullName>
    </recommendedName>
</protein>
<reference evidence="3" key="1">
    <citation type="submission" date="2021-06" db="EMBL/GenBank/DDBJ databases">
        <authorList>
            <person name="Hodson N. C."/>
            <person name="Mongue J. A."/>
            <person name="Jaron S. K."/>
        </authorList>
    </citation>
    <scope>NUCLEOTIDE SEQUENCE</scope>
</reference>